<keyword evidence="2" id="KW-1185">Reference proteome</keyword>
<accession>A0A915KNN0</accession>
<reference evidence="3" key="1">
    <citation type="submission" date="2022-11" db="UniProtKB">
        <authorList>
            <consortium name="WormBaseParasite"/>
        </authorList>
    </citation>
    <scope>IDENTIFICATION</scope>
</reference>
<evidence type="ECO:0000313" key="2">
    <source>
        <dbReference type="Proteomes" id="UP000887565"/>
    </source>
</evidence>
<feature type="region of interest" description="Disordered" evidence="1">
    <location>
        <begin position="1"/>
        <end position="32"/>
    </location>
</feature>
<sequence>MMTGSKKNTKCGLVKRGFDQTTEMEGASPSILSSISPPFNVPPFVVQVSQMSASSSRQVFDN</sequence>
<dbReference type="AlphaFoldDB" id="A0A915KNN0"/>
<name>A0A915KNN0_ROMCU</name>
<proteinExistence type="predicted"/>
<organism evidence="2 3">
    <name type="scientific">Romanomermis culicivorax</name>
    <name type="common">Nematode worm</name>
    <dbReference type="NCBI Taxonomy" id="13658"/>
    <lineage>
        <taxon>Eukaryota</taxon>
        <taxon>Metazoa</taxon>
        <taxon>Ecdysozoa</taxon>
        <taxon>Nematoda</taxon>
        <taxon>Enoplea</taxon>
        <taxon>Dorylaimia</taxon>
        <taxon>Mermithida</taxon>
        <taxon>Mermithoidea</taxon>
        <taxon>Mermithidae</taxon>
        <taxon>Romanomermis</taxon>
    </lineage>
</organism>
<dbReference type="WBParaSite" id="nRc.2.0.1.t40447-RA">
    <property type="protein sequence ID" value="nRc.2.0.1.t40447-RA"/>
    <property type="gene ID" value="nRc.2.0.1.g40447"/>
</dbReference>
<evidence type="ECO:0000313" key="3">
    <source>
        <dbReference type="WBParaSite" id="nRc.2.0.1.t40447-RA"/>
    </source>
</evidence>
<evidence type="ECO:0000256" key="1">
    <source>
        <dbReference type="SAM" id="MobiDB-lite"/>
    </source>
</evidence>
<dbReference type="Proteomes" id="UP000887565">
    <property type="component" value="Unplaced"/>
</dbReference>
<protein>
    <submittedName>
        <fullName evidence="3">Uncharacterized protein</fullName>
    </submittedName>
</protein>